<dbReference type="PANTHER" id="PTHR43065">
    <property type="entry name" value="SENSOR HISTIDINE KINASE"/>
    <property type="match status" value="1"/>
</dbReference>
<reference evidence="2" key="1">
    <citation type="journal article" date="2014" name="Front. Microbiol.">
        <title>High frequency of phylogenetically diverse reductive dehalogenase-homologous genes in deep subseafloor sedimentary metagenomes.</title>
        <authorList>
            <person name="Kawai M."/>
            <person name="Futagami T."/>
            <person name="Toyoda A."/>
            <person name="Takaki Y."/>
            <person name="Nishi S."/>
            <person name="Hori S."/>
            <person name="Arai W."/>
            <person name="Tsubouchi T."/>
            <person name="Morono Y."/>
            <person name="Uchiyama I."/>
            <person name="Ito T."/>
            <person name="Fujiyama A."/>
            <person name="Inagaki F."/>
            <person name="Takami H."/>
        </authorList>
    </citation>
    <scope>NUCLEOTIDE SEQUENCE</scope>
    <source>
        <strain evidence="2">Expedition CK06-06</strain>
    </source>
</reference>
<dbReference type="EMBL" id="BARS01013470">
    <property type="protein sequence ID" value="GAF97104.1"/>
    <property type="molecule type" value="Genomic_DNA"/>
</dbReference>
<dbReference type="SUPFAM" id="SSF55874">
    <property type="entry name" value="ATPase domain of HSP90 chaperone/DNA topoisomerase II/histidine kinase"/>
    <property type="match status" value="1"/>
</dbReference>
<sequence>DVSSYTQYLRDIECQAQRCKTIVQNLLKFARASVEDSFEPLDLNAVITDTLIFTRHQMDMGKVKLTLKLAESLPPIMGSTNQLQQVSTNIMLNALQAMPHGGELRIITGVAEMESRKMVQIEFSDTGCGIEQENLNKIFEPFYTSKKP</sequence>
<accession>X0TV32</accession>
<dbReference type="Pfam" id="PF02518">
    <property type="entry name" value="HATPase_c"/>
    <property type="match status" value="1"/>
</dbReference>
<protein>
    <recommendedName>
        <fullName evidence="1">Histidine kinase domain-containing protein</fullName>
    </recommendedName>
</protein>
<dbReference type="PANTHER" id="PTHR43065:SF42">
    <property type="entry name" value="TWO-COMPONENT SENSOR PPRA"/>
    <property type="match status" value="1"/>
</dbReference>
<feature type="domain" description="Histidine kinase" evidence="1">
    <location>
        <begin position="1"/>
        <end position="148"/>
    </location>
</feature>
<feature type="non-terminal residue" evidence="2">
    <location>
        <position position="148"/>
    </location>
</feature>
<dbReference type="Gene3D" id="3.30.565.10">
    <property type="entry name" value="Histidine kinase-like ATPase, C-terminal domain"/>
    <property type="match status" value="1"/>
</dbReference>
<evidence type="ECO:0000259" key="1">
    <source>
        <dbReference type="PROSITE" id="PS50109"/>
    </source>
</evidence>
<dbReference type="InterPro" id="IPR005467">
    <property type="entry name" value="His_kinase_dom"/>
</dbReference>
<evidence type="ECO:0000313" key="2">
    <source>
        <dbReference type="EMBL" id="GAF97104.1"/>
    </source>
</evidence>
<dbReference type="AlphaFoldDB" id="X0TV32"/>
<feature type="non-terminal residue" evidence="2">
    <location>
        <position position="1"/>
    </location>
</feature>
<dbReference type="InterPro" id="IPR036890">
    <property type="entry name" value="HATPase_C_sf"/>
</dbReference>
<organism evidence="2">
    <name type="scientific">marine sediment metagenome</name>
    <dbReference type="NCBI Taxonomy" id="412755"/>
    <lineage>
        <taxon>unclassified sequences</taxon>
        <taxon>metagenomes</taxon>
        <taxon>ecological metagenomes</taxon>
    </lineage>
</organism>
<gene>
    <name evidence="2" type="ORF">S01H1_23369</name>
</gene>
<comment type="caution">
    <text evidence="2">The sequence shown here is derived from an EMBL/GenBank/DDBJ whole genome shotgun (WGS) entry which is preliminary data.</text>
</comment>
<proteinExistence type="predicted"/>
<dbReference type="PROSITE" id="PS50109">
    <property type="entry name" value="HIS_KIN"/>
    <property type="match status" value="1"/>
</dbReference>
<name>X0TV32_9ZZZZ</name>
<dbReference type="InterPro" id="IPR003594">
    <property type="entry name" value="HATPase_dom"/>
</dbReference>